<feature type="compositionally biased region" description="Polar residues" evidence="7">
    <location>
        <begin position="576"/>
        <end position="595"/>
    </location>
</feature>
<dbReference type="SMART" id="SM00220">
    <property type="entry name" value="S_TKc"/>
    <property type="match status" value="1"/>
</dbReference>
<evidence type="ECO:0000313" key="10">
    <source>
        <dbReference type="RefSeq" id="XP_052745532.1"/>
    </source>
</evidence>
<dbReference type="Proteomes" id="UP001652582">
    <property type="component" value="Chromosome 26"/>
</dbReference>
<feature type="region of interest" description="Disordered" evidence="7">
    <location>
        <begin position="1485"/>
        <end position="1522"/>
    </location>
</feature>
<name>A0ABM3M3B6_BICAN</name>
<protein>
    <submittedName>
        <fullName evidence="10">Serine/threonine-protein kinase 10</fullName>
    </submittedName>
</protein>
<dbReference type="GeneID" id="112050810"/>
<feature type="compositionally biased region" description="Basic and acidic residues" evidence="7">
    <location>
        <begin position="387"/>
        <end position="406"/>
    </location>
</feature>
<dbReference type="Pfam" id="PF00069">
    <property type="entry name" value="Pkinase"/>
    <property type="match status" value="1"/>
</dbReference>
<sequence>MSFFNNLKKVLHLGGGNDAKKKKVFSNIRDNSDPAEHWDMIGELGDGAFGKVYKAQHKTTGQLAAAKMCVLDNEDDLADFTVEIDILSECRHPNVVELHEAYFIDNRLWMLLEYCDGGALDSVMSELEKGLSEAQIAYVCREMCRGLQFLHARRVIHRDLKAGNVLATMTGGVKLADFGVSAKNKSTLQKHDTFIGTPYWMAPEVVLCETFRDNPYDFKVDIWSLGITLIEFAQIEPPNHEMTPMRVLLKIQKSDPPSLEQPSRWSKAFNDFVAKALVKDPEKRPTSTDLLKHEFVCGELDSKPLRDLLLEYRAEVVEEELLDDDSEEHRSSQMHVDMEDDSTSVRSGDTADIKMSEAEAVPAARAAPPSPRAASPAPAPHAPAKRALPDEPAADRRPPAPKKEKGPAPPPPAVPAAVAPPPSPPSPGQPSQRPARKQPAPPPPATPTTPTPAPITPTAPTPTPSTPPSAIAGHIVEQVCREAEKAVEDKTTDKIDINDIDKPKQDRLANAEPSAEKLNGLADHKPSEVDKASPIVDKISSIVNKTTPIVDKPTTIDKTSPVHDKTSPLHDKSPVQDKTSPVQNKTSPAQENTSPAHDKTSPVHNKTSPAHDKTSPAHNKASPIVDKISSDVKKVVDVKRSSIEIKEVTVDVKQSQDIKKTDVKKSNEPNDLSVKMSTDAPKTPEKQDNKSKVEVRKSADDVRLENRKDVNRRSVDISKYGEMSKSSVEINKSNDVRAEVRAISELIKGDKKERSRSSSTEIDTKRVSAEVSKIESRSRSVDDKDRYNVEVRRSKDYSRSGSIEEKEIEKETPPSAVEIRSVTPPARAASAVTVVAVSAEPNSLAAAPVGLVTVTTTHPPVLNTAAPLPHNAVTISTTPPMDEVVVVRAGSSSDDDAFAPSSLDSLDCTTCYTEKSRGRRLDSSEVLILSHGAGDSGVFDDSQHNHINLDTSHVSVVTVGEEVRVRDSSAPHDQRAARLSPDSFESGRSQSDSGSVASERSRRGDADSLATSATSASHDSHHLLNGAARVNSESQALDTEEVVLRRKPQDGQPNRMQRSKEDIHMANLKKKTRKRTRKFEIDGVIVTTTTSKVIWGDEESGRTWDDHALRKQELREIKMLQKQEQKQFQDLNAKEHQLREQQDKRFEAELASLSRAHEADLDTLARAQRAAAERAEQQLEAELRQNSKRLRAEHERDLRHFRDTLKQELRLLKQEVELVNKERRKEAYRQRRARLDAEHAGRERAFVAALAEAGDALLRRVHDKHRERQALADRQYLQQRHQIMRTREAALWELEEKQIHERHQLAKRQLKDEFLLRRHQMLVRHDKELEQIKRKNSRKEEELAKCQALEKRSLPKRIRAEQKAREMMFRESLRIGAMPAAASAEDDRERLKKFQENEKRRYRAEQQRLATKHAKAREELKAQGEALLRELEQYQNEKRKALMNHETGKVKAIEERYAQELKEWRATLADRKAGLEEEFTAQLDEQERQAANARLPPPTTSMPQHSSTLHSSRTSLASSHYD</sequence>
<organism evidence="9 10">
    <name type="scientific">Bicyclus anynana</name>
    <name type="common">Squinting bush brown butterfly</name>
    <dbReference type="NCBI Taxonomy" id="110368"/>
    <lineage>
        <taxon>Eukaryota</taxon>
        <taxon>Metazoa</taxon>
        <taxon>Ecdysozoa</taxon>
        <taxon>Arthropoda</taxon>
        <taxon>Hexapoda</taxon>
        <taxon>Insecta</taxon>
        <taxon>Pterygota</taxon>
        <taxon>Neoptera</taxon>
        <taxon>Endopterygota</taxon>
        <taxon>Lepidoptera</taxon>
        <taxon>Glossata</taxon>
        <taxon>Ditrysia</taxon>
        <taxon>Papilionoidea</taxon>
        <taxon>Nymphalidae</taxon>
        <taxon>Satyrinae</taxon>
        <taxon>Satyrini</taxon>
        <taxon>Mycalesina</taxon>
        <taxon>Bicyclus</taxon>
    </lineage>
</organism>
<evidence type="ECO:0000256" key="1">
    <source>
        <dbReference type="ARBA" id="ARBA00022527"/>
    </source>
</evidence>
<evidence type="ECO:0000259" key="8">
    <source>
        <dbReference type="PROSITE" id="PS50011"/>
    </source>
</evidence>
<keyword evidence="3" id="KW-0808">Transferase</keyword>
<dbReference type="PROSITE" id="PS00107">
    <property type="entry name" value="PROTEIN_KINASE_ATP"/>
    <property type="match status" value="1"/>
</dbReference>
<dbReference type="Gene3D" id="1.10.510.10">
    <property type="entry name" value="Transferase(Phosphotransferase) domain 1"/>
    <property type="match status" value="1"/>
</dbReference>
<dbReference type="InterPro" id="IPR017441">
    <property type="entry name" value="Protein_kinase_ATP_BS"/>
</dbReference>
<feature type="compositionally biased region" description="Basic and acidic residues" evidence="7">
    <location>
        <begin position="732"/>
        <end position="812"/>
    </location>
</feature>
<keyword evidence="1" id="KW-0723">Serine/threonine-protein kinase</keyword>
<accession>A0ABM3M3B6</accession>
<reference evidence="10" key="1">
    <citation type="submission" date="2025-08" db="UniProtKB">
        <authorList>
            <consortium name="RefSeq"/>
        </authorList>
    </citation>
    <scope>IDENTIFICATION</scope>
</reference>
<feature type="region of interest" description="Disordered" evidence="7">
    <location>
        <begin position="321"/>
        <end position="533"/>
    </location>
</feature>
<dbReference type="RefSeq" id="XP_052745532.1">
    <property type="nucleotide sequence ID" value="XM_052889572.1"/>
</dbReference>
<feature type="binding site" evidence="5">
    <location>
        <position position="67"/>
    </location>
    <ligand>
        <name>ATP</name>
        <dbReference type="ChEBI" id="CHEBI:30616"/>
    </ligand>
</feature>
<dbReference type="Gene3D" id="3.30.200.20">
    <property type="entry name" value="Phosphorylase Kinase, domain 1"/>
    <property type="match status" value="1"/>
</dbReference>
<keyword evidence="2" id="KW-0597">Phosphoprotein</keyword>
<feature type="compositionally biased region" description="Low complexity" evidence="7">
    <location>
        <begin position="1505"/>
        <end position="1522"/>
    </location>
</feature>
<keyword evidence="4 10" id="KW-0418">Kinase</keyword>
<keyword evidence="5" id="KW-0547">Nucleotide-binding</keyword>
<dbReference type="SUPFAM" id="SSF56112">
    <property type="entry name" value="Protein kinase-like (PK-like)"/>
    <property type="match status" value="1"/>
</dbReference>
<feature type="domain" description="Protein kinase" evidence="8">
    <location>
        <begin position="38"/>
        <end position="296"/>
    </location>
</feature>
<feature type="region of interest" description="Disordered" evidence="7">
    <location>
        <begin position="963"/>
        <end position="1060"/>
    </location>
</feature>
<dbReference type="InterPro" id="IPR011009">
    <property type="entry name" value="Kinase-like_dom_sf"/>
</dbReference>
<feature type="compositionally biased region" description="Basic and acidic residues" evidence="7">
    <location>
        <begin position="560"/>
        <end position="575"/>
    </location>
</feature>
<evidence type="ECO:0000313" key="9">
    <source>
        <dbReference type="Proteomes" id="UP001652582"/>
    </source>
</evidence>
<feature type="compositionally biased region" description="Pro residues" evidence="7">
    <location>
        <begin position="407"/>
        <end position="428"/>
    </location>
</feature>
<gene>
    <name evidence="10" type="primary">LOC112050810</name>
</gene>
<keyword evidence="9" id="KW-1185">Reference proteome</keyword>
<feature type="compositionally biased region" description="Basic and acidic residues" evidence="7">
    <location>
        <begin position="682"/>
        <end position="716"/>
    </location>
</feature>
<dbReference type="InterPro" id="IPR000719">
    <property type="entry name" value="Prot_kinase_dom"/>
</dbReference>
<feature type="compositionally biased region" description="Pro residues" evidence="7">
    <location>
        <begin position="439"/>
        <end position="467"/>
    </location>
</feature>
<feature type="compositionally biased region" description="Basic and acidic residues" evidence="7">
    <location>
        <begin position="479"/>
        <end position="509"/>
    </location>
</feature>
<feature type="compositionally biased region" description="Polar residues" evidence="7">
    <location>
        <begin position="986"/>
        <end position="998"/>
    </location>
</feature>
<evidence type="ECO:0000256" key="4">
    <source>
        <dbReference type="ARBA" id="ARBA00022777"/>
    </source>
</evidence>
<evidence type="ECO:0000256" key="3">
    <source>
        <dbReference type="ARBA" id="ARBA00022679"/>
    </source>
</evidence>
<dbReference type="GO" id="GO:0016301">
    <property type="term" value="F:kinase activity"/>
    <property type="evidence" value="ECO:0007669"/>
    <property type="project" value="UniProtKB-KW"/>
</dbReference>
<dbReference type="PROSITE" id="PS50011">
    <property type="entry name" value="PROTEIN_KINASE_DOM"/>
    <property type="match status" value="1"/>
</dbReference>
<feature type="compositionally biased region" description="Low complexity" evidence="7">
    <location>
        <begin position="358"/>
        <end position="376"/>
    </location>
</feature>
<evidence type="ECO:0000256" key="6">
    <source>
        <dbReference type="SAM" id="Coils"/>
    </source>
</evidence>
<feature type="coiled-coil region" evidence="6">
    <location>
        <begin position="1322"/>
        <end position="1352"/>
    </location>
</feature>
<feature type="region of interest" description="Disordered" evidence="7">
    <location>
        <begin position="546"/>
        <end position="816"/>
    </location>
</feature>
<feature type="coiled-coil region" evidence="6">
    <location>
        <begin position="1165"/>
        <end position="1238"/>
    </location>
</feature>
<feature type="compositionally biased region" description="Basic and acidic residues" evidence="7">
    <location>
        <begin position="522"/>
        <end position="531"/>
    </location>
</feature>
<dbReference type="InterPro" id="IPR051585">
    <property type="entry name" value="STE20_Ser/Thr_Kinases"/>
</dbReference>
<dbReference type="PANTHER" id="PTHR46538:SF3">
    <property type="entry name" value="PROTEIN KINASE DOMAIN-CONTAINING PROTEIN"/>
    <property type="match status" value="1"/>
</dbReference>
<feature type="compositionally biased region" description="Basic and acidic residues" evidence="7">
    <location>
        <begin position="628"/>
        <end position="668"/>
    </location>
</feature>
<keyword evidence="6" id="KW-0175">Coiled coil</keyword>
<feature type="compositionally biased region" description="Basic and acidic residues" evidence="7">
    <location>
        <begin position="963"/>
        <end position="976"/>
    </location>
</feature>
<feature type="compositionally biased region" description="Low complexity" evidence="7">
    <location>
        <begin position="1007"/>
        <end position="1017"/>
    </location>
</feature>
<dbReference type="InterPro" id="IPR022165">
    <property type="entry name" value="PKK"/>
</dbReference>
<evidence type="ECO:0000256" key="5">
    <source>
        <dbReference type="PROSITE-ProRule" id="PRU10141"/>
    </source>
</evidence>
<keyword evidence="5" id="KW-0067">ATP-binding</keyword>
<proteinExistence type="predicted"/>
<feature type="coiled-coil region" evidence="6">
    <location>
        <begin position="1114"/>
        <end position="1141"/>
    </location>
</feature>
<dbReference type="CDD" id="cd06611">
    <property type="entry name" value="STKc_SLK_like"/>
    <property type="match status" value="1"/>
</dbReference>
<evidence type="ECO:0000256" key="2">
    <source>
        <dbReference type="ARBA" id="ARBA00022553"/>
    </source>
</evidence>
<dbReference type="Pfam" id="PF12474">
    <property type="entry name" value="PKK"/>
    <property type="match status" value="2"/>
</dbReference>
<evidence type="ECO:0000256" key="7">
    <source>
        <dbReference type="SAM" id="MobiDB-lite"/>
    </source>
</evidence>
<feature type="coiled-coil region" evidence="6">
    <location>
        <begin position="1392"/>
        <end position="1444"/>
    </location>
</feature>
<dbReference type="PANTHER" id="PTHR46538">
    <property type="entry name" value="PROTEIN KINASE DOMAIN-CONTAINING PROTEIN"/>
    <property type="match status" value="1"/>
</dbReference>